<dbReference type="STRING" id="564608.C1MVU2"/>
<dbReference type="InterPro" id="IPR036873">
    <property type="entry name" value="Rhodanese-like_dom_sf"/>
</dbReference>
<dbReference type="PROSITE" id="PS50206">
    <property type="entry name" value="RHODANESE_3"/>
    <property type="match status" value="1"/>
</dbReference>
<reference evidence="3 4" key="1">
    <citation type="journal article" date="2009" name="Science">
        <title>Green evolution and dynamic adaptations revealed by genomes of the marine picoeukaryotes Micromonas.</title>
        <authorList>
            <person name="Worden A.Z."/>
            <person name="Lee J.H."/>
            <person name="Mock T."/>
            <person name="Rouze P."/>
            <person name="Simmons M.P."/>
            <person name="Aerts A.L."/>
            <person name="Allen A.E."/>
            <person name="Cuvelier M.L."/>
            <person name="Derelle E."/>
            <person name="Everett M.V."/>
            <person name="Foulon E."/>
            <person name="Grimwood J."/>
            <person name="Gundlach H."/>
            <person name="Henrissat B."/>
            <person name="Napoli C."/>
            <person name="McDonald S.M."/>
            <person name="Parker M.S."/>
            <person name="Rombauts S."/>
            <person name="Salamov A."/>
            <person name="Von Dassow P."/>
            <person name="Badger J.H."/>
            <person name="Coutinho P.M."/>
            <person name="Demir E."/>
            <person name="Dubchak I."/>
            <person name="Gentemann C."/>
            <person name="Eikrem W."/>
            <person name="Gready J.E."/>
            <person name="John U."/>
            <person name="Lanier W."/>
            <person name="Lindquist E.A."/>
            <person name="Lucas S."/>
            <person name="Mayer K.F."/>
            <person name="Moreau H."/>
            <person name="Not F."/>
            <person name="Otillar R."/>
            <person name="Panaud O."/>
            <person name="Pangilinan J."/>
            <person name="Paulsen I."/>
            <person name="Piegu B."/>
            <person name="Poliakov A."/>
            <person name="Robbens S."/>
            <person name="Schmutz J."/>
            <person name="Toulza E."/>
            <person name="Wyss T."/>
            <person name="Zelensky A."/>
            <person name="Zhou K."/>
            <person name="Armbrust E.V."/>
            <person name="Bhattacharya D."/>
            <person name="Goodenough U.W."/>
            <person name="Van de Peer Y."/>
            <person name="Grigoriev I.V."/>
        </authorList>
    </citation>
    <scope>NUCLEOTIDE SEQUENCE [LARGE SCALE GENOMIC DNA]</scope>
    <source>
        <strain evidence="3 4">CCMP1545</strain>
    </source>
</reference>
<dbReference type="eggNOG" id="ENOG502S38U">
    <property type="taxonomic scope" value="Eukaryota"/>
</dbReference>
<sequence length="288" mass="31118">MSAFAFALGAASATPSSVASSSARRAPRASSSSSASLRSTAMTSSSSSSRDLLRLRGRPSSSSSSSSSSRRGASVATRAKAPFPVGVPDANGIVPGVGKGMPKWPEVWSWLNDEKRMQTIDSREAVKMMNRGAVLLDVRFEPDYEKWSVPGSVHVPYVTGGVLAKMRLPGFKKKNVDFVSQVEAAVPDKKTKIILACIWGGSLVREPPKNRGLTDDTKGAGSLPGAFELYQAGYTNLYHMYGGVNQYYQDCAFDESLIDGEGIWPGDLEWFGYRQFVGKDRLKGQRDD</sequence>
<feature type="region of interest" description="Disordered" evidence="1">
    <location>
        <begin position="1"/>
        <end position="77"/>
    </location>
</feature>
<dbReference type="InterPro" id="IPR043186">
    <property type="entry name" value="Str14"/>
</dbReference>
<dbReference type="Gene3D" id="3.40.250.10">
    <property type="entry name" value="Rhodanese-like domain"/>
    <property type="match status" value="1"/>
</dbReference>
<dbReference type="GO" id="GO:0009507">
    <property type="term" value="C:chloroplast"/>
    <property type="evidence" value="ECO:0007669"/>
    <property type="project" value="TreeGrafter"/>
</dbReference>
<dbReference type="KEGG" id="mpp:MICPUCDRAFT_59506"/>
<dbReference type="AlphaFoldDB" id="C1MVU2"/>
<dbReference type="SUPFAM" id="SSF52821">
    <property type="entry name" value="Rhodanese/Cell cycle control phosphatase"/>
    <property type="match status" value="1"/>
</dbReference>
<keyword evidence="4" id="KW-1185">Reference proteome</keyword>
<feature type="domain" description="Rhodanese" evidence="2">
    <location>
        <begin position="129"/>
        <end position="252"/>
    </location>
</feature>
<dbReference type="Proteomes" id="UP000001876">
    <property type="component" value="Unassembled WGS sequence"/>
</dbReference>
<proteinExistence type="predicted"/>
<dbReference type="GeneID" id="9685537"/>
<dbReference type="PANTHER" id="PTHR44920">
    <property type="entry name" value="RHODANESE-LIKE DOMAIN-CONTAINING PROTEIN 14, CHLOROPLASTIC-RELATED"/>
    <property type="match status" value="1"/>
</dbReference>
<protein>
    <submittedName>
        <fullName evidence="3">Predicted protein</fullName>
    </submittedName>
</protein>
<dbReference type="RefSeq" id="XP_003059810.1">
    <property type="nucleotide sequence ID" value="XM_003059764.1"/>
</dbReference>
<gene>
    <name evidence="3" type="ORF">MICPUCDRAFT_59506</name>
</gene>
<evidence type="ECO:0000313" key="4">
    <source>
        <dbReference type="Proteomes" id="UP000001876"/>
    </source>
</evidence>
<dbReference type="CDD" id="cd00158">
    <property type="entry name" value="RHOD"/>
    <property type="match status" value="1"/>
</dbReference>
<evidence type="ECO:0000256" key="1">
    <source>
        <dbReference type="SAM" id="MobiDB-lite"/>
    </source>
</evidence>
<dbReference type="OrthoDB" id="496335at2759"/>
<dbReference type="PANTHER" id="PTHR44920:SF2">
    <property type="entry name" value="RHODANESE DOMAIN-CONTAINING PROTEIN"/>
    <property type="match status" value="1"/>
</dbReference>
<name>C1MVU2_MICPC</name>
<feature type="compositionally biased region" description="Low complexity" evidence="1">
    <location>
        <begin position="58"/>
        <end position="77"/>
    </location>
</feature>
<dbReference type="SMART" id="SM00450">
    <property type="entry name" value="RHOD"/>
    <property type="match status" value="1"/>
</dbReference>
<evidence type="ECO:0000313" key="3">
    <source>
        <dbReference type="EMBL" id="EEH55762.1"/>
    </source>
</evidence>
<evidence type="ECO:0000259" key="2">
    <source>
        <dbReference type="PROSITE" id="PS50206"/>
    </source>
</evidence>
<dbReference type="EMBL" id="GG663741">
    <property type="protein sequence ID" value="EEH55762.1"/>
    <property type="molecule type" value="Genomic_DNA"/>
</dbReference>
<dbReference type="OMA" id="IILACIW"/>
<organism evidence="4">
    <name type="scientific">Micromonas pusilla (strain CCMP1545)</name>
    <name type="common">Picoplanktonic green alga</name>
    <dbReference type="NCBI Taxonomy" id="564608"/>
    <lineage>
        <taxon>Eukaryota</taxon>
        <taxon>Viridiplantae</taxon>
        <taxon>Chlorophyta</taxon>
        <taxon>Mamiellophyceae</taxon>
        <taxon>Mamiellales</taxon>
        <taxon>Mamiellaceae</taxon>
        <taxon>Micromonas</taxon>
    </lineage>
</organism>
<accession>C1MVU2</accession>
<dbReference type="InterPro" id="IPR001763">
    <property type="entry name" value="Rhodanese-like_dom"/>
</dbReference>
<dbReference type="Pfam" id="PF00581">
    <property type="entry name" value="Rhodanese"/>
    <property type="match status" value="1"/>
</dbReference>
<feature type="compositionally biased region" description="Low complexity" evidence="1">
    <location>
        <begin position="1"/>
        <end position="50"/>
    </location>
</feature>